<evidence type="ECO:0000313" key="1">
    <source>
        <dbReference type="EMBL" id="HHP67538.1"/>
    </source>
</evidence>
<protein>
    <submittedName>
        <fullName evidence="1">Uncharacterized protein</fullName>
    </submittedName>
</protein>
<sequence>MEVSLRLSVRTSLKDARSIYVSLKPDNEYPGPHLQIYDYIIEEGESGVYVLEVKCSSSSTCLRSVRGAIDEVLSLINLLVKMDGLLG</sequence>
<reference evidence="1" key="1">
    <citation type="journal article" date="2020" name="mSystems">
        <title>Genome- and Community-Level Interaction Insights into Carbon Utilization and Element Cycling Functions of Hydrothermarchaeota in Hydrothermal Sediment.</title>
        <authorList>
            <person name="Zhou Z."/>
            <person name="Liu Y."/>
            <person name="Xu W."/>
            <person name="Pan J."/>
            <person name="Luo Z.H."/>
            <person name="Li M."/>
        </authorList>
    </citation>
    <scope>NUCLEOTIDE SEQUENCE [LARGE SCALE GENOMIC DNA]</scope>
    <source>
        <strain evidence="1">SpSt-110</strain>
    </source>
</reference>
<organism evidence="1">
    <name type="scientific">Thermogladius calderae</name>
    <dbReference type="NCBI Taxonomy" id="1200300"/>
    <lineage>
        <taxon>Archaea</taxon>
        <taxon>Thermoproteota</taxon>
        <taxon>Thermoprotei</taxon>
        <taxon>Desulfurococcales</taxon>
        <taxon>Desulfurococcaceae</taxon>
        <taxon>Thermogladius</taxon>
    </lineage>
</organism>
<proteinExistence type="predicted"/>
<gene>
    <name evidence="1" type="ORF">ENM60_01915</name>
</gene>
<name>A0A7J3XXT6_9CREN</name>
<comment type="caution">
    <text evidence="1">The sequence shown here is derived from an EMBL/GenBank/DDBJ whole genome shotgun (WGS) entry which is preliminary data.</text>
</comment>
<dbReference type="AlphaFoldDB" id="A0A7J3XXT6"/>
<dbReference type="EMBL" id="DRYK01000028">
    <property type="protein sequence ID" value="HHP67538.1"/>
    <property type="molecule type" value="Genomic_DNA"/>
</dbReference>
<accession>A0A7J3XXT6</accession>